<dbReference type="InterPro" id="IPR012341">
    <property type="entry name" value="6hp_glycosidase-like_sf"/>
</dbReference>
<dbReference type="SUPFAM" id="SSF48208">
    <property type="entry name" value="Six-hairpin glycosidases"/>
    <property type="match status" value="1"/>
</dbReference>
<proteinExistence type="inferred from homology"/>
<accession>A0AAW1TSS0</accession>
<comment type="caution">
    <text evidence="8">The sequence shown here is derived from an EMBL/GenBank/DDBJ whole genome shotgun (WGS) entry which is preliminary data.</text>
</comment>
<dbReference type="Gene3D" id="1.50.10.10">
    <property type="match status" value="1"/>
</dbReference>
<evidence type="ECO:0000256" key="2">
    <source>
        <dbReference type="ARBA" id="ARBA00005615"/>
    </source>
</evidence>
<keyword evidence="9" id="KW-1185">Reference proteome</keyword>
<sequence length="310" mass="36209">MYTTVRGMLDNYLYIVDNLGYVPNGGRIYYLGRSQPPLLIPSFKLYMDTKNDLEYLRKSIIYLEQEFSFWLNKRTVQIKVNDVDYILAHYGDDSEGPRPESYAEDVKFASSIEDPIKKAQFYNEVKAACESGWDFSSRWFQRNDSSKGHRLDISTSSIIPVDLNAILYGNAVILQKFHEQLGNSERAEYYKKLATQWLEAVTSVLWDKDVGVWLDFDTKRMERINFFHASNLTPLWTRCFDETIEDEVVELTLKYLEDMDILSYPGGIPQTLECTGEQWDFPNAWPPSQHILFLVCIRRTIQKLNKLPKI</sequence>
<comment type="catalytic activity">
    <reaction evidence="1 7">
        <text>alpha,alpha-trehalose + H2O = alpha-D-glucose + beta-D-glucose</text>
        <dbReference type="Rhea" id="RHEA:32675"/>
        <dbReference type="ChEBI" id="CHEBI:15377"/>
        <dbReference type="ChEBI" id="CHEBI:15903"/>
        <dbReference type="ChEBI" id="CHEBI:16551"/>
        <dbReference type="ChEBI" id="CHEBI:17925"/>
        <dbReference type="EC" id="3.2.1.28"/>
    </reaction>
</comment>
<comment type="similarity">
    <text evidence="2 7">Belongs to the glycosyl hydrolase 37 family.</text>
</comment>
<dbReference type="InterPro" id="IPR001661">
    <property type="entry name" value="Glyco_hydro_37"/>
</dbReference>
<evidence type="ECO:0000256" key="1">
    <source>
        <dbReference type="ARBA" id="ARBA00001576"/>
    </source>
</evidence>
<evidence type="ECO:0000256" key="4">
    <source>
        <dbReference type="ARBA" id="ARBA00019905"/>
    </source>
</evidence>
<dbReference type="InterPro" id="IPR008928">
    <property type="entry name" value="6-hairpin_glycosidase_sf"/>
</dbReference>
<dbReference type="GO" id="GO:0004555">
    <property type="term" value="F:alpha,alpha-trehalase activity"/>
    <property type="evidence" value="ECO:0007669"/>
    <property type="project" value="UniProtKB-EC"/>
</dbReference>
<dbReference type="EC" id="3.2.1.28" evidence="3 7"/>
<dbReference type="PROSITE" id="PS00928">
    <property type="entry name" value="TREHALASE_2"/>
    <property type="match status" value="1"/>
</dbReference>
<evidence type="ECO:0000256" key="5">
    <source>
        <dbReference type="ARBA" id="ARBA00022801"/>
    </source>
</evidence>
<reference evidence="8 9" key="1">
    <citation type="submission" date="2023-03" db="EMBL/GenBank/DDBJ databases">
        <title>Genome insight into feeding habits of ladybird beetles.</title>
        <authorList>
            <person name="Li H.-S."/>
            <person name="Huang Y.-H."/>
            <person name="Pang H."/>
        </authorList>
    </citation>
    <scope>NUCLEOTIDE SEQUENCE [LARGE SCALE GENOMIC DNA]</scope>
    <source>
        <strain evidence="8">SYSU_2023b</strain>
        <tissue evidence="8">Whole body</tissue>
    </source>
</reference>
<dbReference type="PANTHER" id="PTHR23403">
    <property type="entry name" value="TREHALASE"/>
    <property type="match status" value="1"/>
</dbReference>
<keyword evidence="5 7" id="KW-0378">Hydrolase</keyword>
<evidence type="ECO:0000313" key="8">
    <source>
        <dbReference type="EMBL" id="KAK9871127.1"/>
    </source>
</evidence>
<dbReference type="InterPro" id="IPR018232">
    <property type="entry name" value="Glyco_hydro_37_CS"/>
</dbReference>
<dbReference type="GO" id="GO:0005993">
    <property type="term" value="P:trehalose catabolic process"/>
    <property type="evidence" value="ECO:0007669"/>
    <property type="project" value="TreeGrafter"/>
</dbReference>
<evidence type="ECO:0000256" key="7">
    <source>
        <dbReference type="RuleBase" id="RU361180"/>
    </source>
</evidence>
<evidence type="ECO:0000256" key="6">
    <source>
        <dbReference type="ARBA" id="ARBA00023295"/>
    </source>
</evidence>
<gene>
    <name evidence="8" type="ORF">WA026_011411</name>
</gene>
<organism evidence="8 9">
    <name type="scientific">Henosepilachna vigintioctopunctata</name>
    <dbReference type="NCBI Taxonomy" id="420089"/>
    <lineage>
        <taxon>Eukaryota</taxon>
        <taxon>Metazoa</taxon>
        <taxon>Ecdysozoa</taxon>
        <taxon>Arthropoda</taxon>
        <taxon>Hexapoda</taxon>
        <taxon>Insecta</taxon>
        <taxon>Pterygota</taxon>
        <taxon>Neoptera</taxon>
        <taxon>Endopterygota</taxon>
        <taxon>Coleoptera</taxon>
        <taxon>Polyphaga</taxon>
        <taxon>Cucujiformia</taxon>
        <taxon>Coccinelloidea</taxon>
        <taxon>Coccinellidae</taxon>
        <taxon>Epilachninae</taxon>
        <taxon>Epilachnini</taxon>
        <taxon>Henosepilachna</taxon>
    </lineage>
</organism>
<evidence type="ECO:0000256" key="3">
    <source>
        <dbReference type="ARBA" id="ARBA00012757"/>
    </source>
</evidence>
<protein>
    <recommendedName>
        <fullName evidence="4 7">Trehalase</fullName>
        <ecNumber evidence="3 7">3.2.1.28</ecNumber>
    </recommendedName>
    <alternativeName>
        <fullName evidence="7">Alpha-trehalose glucohydrolase</fullName>
    </alternativeName>
</protein>
<dbReference type="AlphaFoldDB" id="A0AAW1TSS0"/>
<dbReference type="EMBL" id="JARQZJ010000005">
    <property type="protein sequence ID" value="KAK9871127.1"/>
    <property type="molecule type" value="Genomic_DNA"/>
</dbReference>
<evidence type="ECO:0000313" key="9">
    <source>
        <dbReference type="Proteomes" id="UP001431783"/>
    </source>
</evidence>
<dbReference type="Pfam" id="PF01204">
    <property type="entry name" value="Trehalase"/>
    <property type="match status" value="1"/>
</dbReference>
<dbReference type="PANTHER" id="PTHR23403:SF1">
    <property type="entry name" value="TREHALASE"/>
    <property type="match status" value="1"/>
</dbReference>
<dbReference type="PRINTS" id="PR00744">
    <property type="entry name" value="GLHYDRLASE37"/>
</dbReference>
<keyword evidence="6 7" id="KW-0326">Glycosidase</keyword>
<dbReference type="Proteomes" id="UP001431783">
    <property type="component" value="Unassembled WGS sequence"/>
</dbReference>
<name>A0AAW1TSS0_9CUCU</name>